<proteinExistence type="predicted"/>
<reference evidence="3" key="1">
    <citation type="submission" date="2016-10" db="EMBL/GenBank/DDBJ databases">
        <authorList>
            <person name="Varghese N."/>
            <person name="Submissions S."/>
        </authorList>
    </citation>
    <scope>NUCLEOTIDE SEQUENCE [LARGE SCALE GENOMIC DNA]</scope>
    <source>
        <strain evidence="3">ES.061</strain>
    </source>
</reference>
<keyword evidence="1" id="KW-0472">Membrane</keyword>
<feature type="transmembrane region" description="Helical" evidence="1">
    <location>
        <begin position="40"/>
        <end position="58"/>
    </location>
</feature>
<dbReference type="Gene3D" id="1.20.210.10">
    <property type="entry name" value="Cytochrome c oxidase-like, subunit I domain"/>
    <property type="match status" value="1"/>
</dbReference>
<evidence type="ECO:0000256" key="1">
    <source>
        <dbReference type="SAM" id="Phobius"/>
    </source>
</evidence>
<evidence type="ECO:0000313" key="2">
    <source>
        <dbReference type="EMBL" id="SEB55092.1"/>
    </source>
</evidence>
<feature type="transmembrane region" description="Helical" evidence="1">
    <location>
        <begin position="7"/>
        <end position="28"/>
    </location>
</feature>
<dbReference type="Proteomes" id="UP000199064">
    <property type="component" value="Unassembled WGS sequence"/>
</dbReference>
<dbReference type="InterPro" id="IPR036927">
    <property type="entry name" value="Cyt_c_oxase-like_su1_sf"/>
</dbReference>
<organism evidence="2 3">
    <name type="scientific">Nitratireductor aquibiodomus</name>
    <dbReference type="NCBI Taxonomy" id="204799"/>
    <lineage>
        <taxon>Bacteria</taxon>
        <taxon>Pseudomonadati</taxon>
        <taxon>Pseudomonadota</taxon>
        <taxon>Alphaproteobacteria</taxon>
        <taxon>Hyphomicrobiales</taxon>
        <taxon>Phyllobacteriaceae</taxon>
        <taxon>Nitratireductor</taxon>
    </lineage>
</organism>
<dbReference type="EMBL" id="FNSL01000001">
    <property type="protein sequence ID" value="SEB55092.1"/>
    <property type="molecule type" value="Genomic_DNA"/>
</dbReference>
<keyword evidence="1" id="KW-0812">Transmembrane</keyword>
<sequence>MNGLARVCWITAPLYAVLGMSFGIYMAASGDHTLAPAHGHLNLLGWVTIALYGTFYTVMPQAAEGRLARLQVLLAQLGVIVMAPGIVFAILGMGEGLAKAGAVLILLGALLFLIIVVRATGRSAAGA</sequence>
<dbReference type="RefSeq" id="WP_007009207.1">
    <property type="nucleotide sequence ID" value="NZ_FNSL01000001.1"/>
</dbReference>
<keyword evidence="3" id="KW-1185">Reference proteome</keyword>
<evidence type="ECO:0000313" key="3">
    <source>
        <dbReference type="Proteomes" id="UP000199064"/>
    </source>
</evidence>
<name>A0A1H4KAW6_9HYPH</name>
<feature type="transmembrane region" description="Helical" evidence="1">
    <location>
        <begin position="97"/>
        <end position="117"/>
    </location>
</feature>
<protein>
    <recommendedName>
        <fullName evidence="4">Cytochrome C and Quinol oxidase polypeptide I</fullName>
    </recommendedName>
</protein>
<dbReference type="AlphaFoldDB" id="A0A1H4KAW6"/>
<accession>A0A1H4KAW6</accession>
<feature type="transmembrane region" description="Helical" evidence="1">
    <location>
        <begin position="70"/>
        <end position="91"/>
    </location>
</feature>
<dbReference type="SUPFAM" id="SSF81442">
    <property type="entry name" value="Cytochrome c oxidase subunit I-like"/>
    <property type="match status" value="1"/>
</dbReference>
<evidence type="ECO:0008006" key="4">
    <source>
        <dbReference type="Google" id="ProtNLM"/>
    </source>
</evidence>
<keyword evidence="1" id="KW-1133">Transmembrane helix</keyword>
<gene>
    <name evidence="2" type="ORF">SAMN05216452_2068</name>
</gene>